<dbReference type="PANTHER" id="PTHR43877">
    <property type="entry name" value="AMINOALKYLPHOSPHONATE N-ACETYLTRANSFERASE-RELATED-RELATED"/>
    <property type="match status" value="1"/>
</dbReference>
<comment type="caution">
    <text evidence="4">The sequence shown here is derived from an EMBL/GenBank/DDBJ whole genome shotgun (WGS) entry which is preliminary data.</text>
</comment>
<evidence type="ECO:0000313" key="5">
    <source>
        <dbReference type="Proteomes" id="UP000249590"/>
    </source>
</evidence>
<evidence type="ECO:0000256" key="2">
    <source>
        <dbReference type="ARBA" id="ARBA00023315"/>
    </source>
</evidence>
<reference evidence="4 5" key="1">
    <citation type="submission" date="2018-05" db="EMBL/GenBank/DDBJ databases">
        <title>Acuticoccus sediminis sp. nov., isolated from deep-sea sediment of Indian Ocean.</title>
        <authorList>
            <person name="Liu X."/>
            <person name="Lai Q."/>
            <person name="Du Y."/>
            <person name="Sun F."/>
            <person name="Zhang X."/>
            <person name="Wang S."/>
            <person name="Shao Z."/>
        </authorList>
    </citation>
    <scope>NUCLEOTIDE SEQUENCE [LARGE SCALE GENOMIC DNA]</scope>
    <source>
        <strain evidence="4 5">PTG4-2</strain>
    </source>
</reference>
<keyword evidence="5" id="KW-1185">Reference proteome</keyword>
<organism evidence="4 5">
    <name type="scientific">Acuticoccus sediminis</name>
    <dbReference type="NCBI Taxonomy" id="2184697"/>
    <lineage>
        <taxon>Bacteria</taxon>
        <taxon>Pseudomonadati</taxon>
        <taxon>Pseudomonadota</taxon>
        <taxon>Alphaproteobacteria</taxon>
        <taxon>Hyphomicrobiales</taxon>
        <taxon>Amorphaceae</taxon>
        <taxon>Acuticoccus</taxon>
    </lineage>
</organism>
<dbReference type="Gene3D" id="3.40.630.30">
    <property type="match status" value="1"/>
</dbReference>
<dbReference type="Proteomes" id="UP000249590">
    <property type="component" value="Unassembled WGS sequence"/>
</dbReference>
<evidence type="ECO:0000313" key="4">
    <source>
        <dbReference type="EMBL" id="RAI02371.1"/>
    </source>
</evidence>
<dbReference type="InterPro" id="IPR016181">
    <property type="entry name" value="Acyl_CoA_acyltransferase"/>
</dbReference>
<dbReference type="PANTHER" id="PTHR43877:SF2">
    <property type="entry name" value="AMINOALKYLPHOSPHONATE N-ACETYLTRANSFERASE-RELATED"/>
    <property type="match status" value="1"/>
</dbReference>
<dbReference type="SUPFAM" id="SSF55729">
    <property type="entry name" value="Acyl-CoA N-acyltransferases (Nat)"/>
    <property type="match status" value="1"/>
</dbReference>
<dbReference type="PROSITE" id="PS51186">
    <property type="entry name" value="GNAT"/>
    <property type="match status" value="1"/>
</dbReference>
<gene>
    <name evidence="4" type="ORF">DLJ53_13500</name>
</gene>
<dbReference type="InterPro" id="IPR050832">
    <property type="entry name" value="Bact_Acetyltransf"/>
</dbReference>
<evidence type="ECO:0000256" key="1">
    <source>
        <dbReference type="ARBA" id="ARBA00022679"/>
    </source>
</evidence>
<protein>
    <submittedName>
        <fullName evidence="4">GNAT family N-acetyltransferase</fullName>
    </submittedName>
</protein>
<dbReference type="CDD" id="cd04301">
    <property type="entry name" value="NAT_SF"/>
    <property type="match status" value="1"/>
</dbReference>
<keyword evidence="2" id="KW-0012">Acyltransferase</keyword>
<feature type="domain" description="N-acetyltransferase" evidence="3">
    <location>
        <begin position="20"/>
        <end position="163"/>
    </location>
</feature>
<keyword evidence="1 4" id="KW-0808">Transferase</keyword>
<accession>A0A8B2NTT1</accession>
<dbReference type="Pfam" id="PF00583">
    <property type="entry name" value="Acetyltransf_1"/>
    <property type="match status" value="1"/>
</dbReference>
<proteinExistence type="predicted"/>
<evidence type="ECO:0000259" key="3">
    <source>
        <dbReference type="PROSITE" id="PS51186"/>
    </source>
</evidence>
<dbReference type="GO" id="GO:0016747">
    <property type="term" value="F:acyltransferase activity, transferring groups other than amino-acyl groups"/>
    <property type="evidence" value="ECO:0007669"/>
    <property type="project" value="InterPro"/>
</dbReference>
<dbReference type="InterPro" id="IPR000182">
    <property type="entry name" value="GNAT_dom"/>
</dbReference>
<sequence length="164" mass="18017">MRLHPASGHTDEGTELTGSIAIEEVASSDALQERAVELLDLHASRLGHHFAPQSLCLTVTDKDAAPPRVLGALVGFTNFGWLYVKYLAVDASLRGQGFGARLIARAEAIARERGCTAVWLDTFSFQAPGFYLKMGYAEFGRLDDYPKGHARHFFAKWLTDPAPR</sequence>
<dbReference type="EMBL" id="QHHQ01000002">
    <property type="protein sequence ID" value="RAI02371.1"/>
    <property type="molecule type" value="Genomic_DNA"/>
</dbReference>
<dbReference type="AlphaFoldDB" id="A0A8B2NTT1"/>
<name>A0A8B2NTT1_9HYPH</name>